<dbReference type="eggNOG" id="COG0328">
    <property type="taxonomic scope" value="Bacteria"/>
</dbReference>
<sequence>MQKTIQIHTDGSCLSNPGAGGYCGILLYKGVEKIIKGAHPLTTNNRMELTAVIESLKALKEPCNVELFSDSKYVCESINKWLPNWVEKDFAKVKNEELWREYLRVAQGHRIEAIWVKGHNGNMMNEKCDKIAREEAQRESQKQAQKGI</sequence>
<dbReference type="InterPro" id="IPR002156">
    <property type="entry name" value="RNaseH_domain"/>
</dbReference>
<dbReference type="CDD" id="cd09278">
    <property type="entry name" value="RNase_HI_prokaryote_like"/>
    <property type="match status" value="1"/>
</dbReference>
<reference evidence="12 13" key="1">
    <citation type="journal article" date="2014" name="Genome Announc.">
        <title>Draft genome sequences of six enterohepatic helicobacter species isolated from humans and one from rhesus macaques.</title>
        <authorList>
            <person name="Shen Z."/>
            <person name="Sheh A."/>
            <person name="Young S.K."/>
            <person name="Abouelliel A."/>
            <person name="Ward D.V."/>
            <person name="Earl A.M."/>
            <person name="Fox J.G."/>
        </authorList>
    </citation>
    <scope>NUCLEOTIDE SEQUENCE [LARGE SCALE GENOMIC DNA]</scope>
    <source>
        <strain evidence="12 13">MIT 99-5501</strain>
    </source>
</reference>
<accession>V8C624</accession>
<dbReference type="OrthoDB" id="7845843at2"/>
<dbReference type="PROSITE" id="PS50879">
    <property type="entry name" value="RNASE_H_1"/>
    <property type="match status" value="1"/>
</dbReference>
<comment type="catalytic activity">
    <reaction evidence="1">
        <text>Endonucleolytic cleavage to 5'-phosphomonoester.</text>
        <dbReference type="EC" id="3.1.26.4"/>
    </reaction>
</comment>
<dbReference type="PANTHER" id="PTHR10642">
    <property type="entry name" value="RIBONUCLEASE H1"/>
    <property type="match status" value="1"/>
</dbReference>
<evidence type="ECO:0000259" key="11">
    <source>
        <dbReference type="PROSITE" id="PS50879"/>
    </source>
</evidence>
<evidence type="ECO:0000313" key="13">
    <source>
        <dbReference type="Proteomes" id="UP000018731"/>
    </source>
</evidence>
<dbReference type="InterPro" id="IPR022892">
    <property type="entry name" value="RNaseHI"/>
</dbReference>
<evidence type="ECO:0000256" key="1">
    <source>
        <dbReference type="ARBA" id="ARBA00000077"/>
    </source>
</evidence>
<dbReference type="Pfam" id="PF00075">
    <property type="entry name" value="RNase_H"/>
    <property type="match status" value="1"/>
</dbReference>
<dbReference type="GO" id="GO:0004523">
    <property type="term" value="F:RNA-DNA hybrid ribonuclease activity"/>
    <property type="evidence" value="ECO:0007669"/>
    <property type="project" value="UniProtKB-EC"/>
</dbReference>
<dbReference type="PANTHER" id="PTHR10642:SF26">
    <property type="entry name" value="RIBONUCLEASE H1"/>
    <property type="match status" value="1"/>
</dbReference>
<keyword evidence="8" id="KW-0255">Endonuclease</keyword>
<dbReference type="GO" id="GO:0003676">
    <property type="term" value="F:nucleic acid binding"/>
    <property type="evidence" value="ECO:0007669"/>
    <property type="project" value="InterPro"/>
</dbReference>
<dbReference type="InterPro" id="IPR012337">
    <property type="entry name" value="RNaseH-like_sf"/>
</dbReference>
<organism evidence="12 13">
    <name type="scientific">Helicobacter macacae MIT 99-5501</name>
    <dbReference type="NCBI Taxonomy" id="1357400"/>
    <lineage>
        <taxon>Bacteria</taxon>
        <taxon>Pseudomonadati</taxon>
        <taxon>Campylobacterota</taxon>
        <taxon>Epsilonproteobacteria</taxon>
        <taxon>Campylobacterales</taxon>
        <taxon>Helicobacteraceae</taxon>
        <taxon>Helicobacter</taxon>
    </lineage>
</organism>
<comment type="cofactor">
    <cofactor evidence="2">
        <name>Mg(2+)</name>
        <dbReference type="ChEBI" id="CHEBI:18420"/>
    </cofactor>
</comment>
<dbReference type="HOGENOM" id="CLU_030894_6_2_7"/>
<dbReference type="EC" id="3.1.26.4" evidence="5"/>
<evidence type="ECO:0000256" key="4">
    <source>
        <dbReference type="ARBA" id="ARBA00011245"/>
    </source>
</evidence>
<dbReference type="SUPFAM" id="SSF53098">
    <property type="entry name" value="Ribonuclease H-like"/>
    <property type="match status" value="1"/>
</dbReference>
<evidence type="ECO:0000256" key="3">
    <source>
        <dbReference type="ARBA" id="ARBA00005300"/>
    </source>
</evidence>
<dbReference type="Proteomes" id="UP000018731">
    <property type="component" value="Unassembled WGS sequence"/>
</dbReference>
<dbReference type="RefSeq" id="WP_023928429.1">
    <property type="nucleotide sequence ID" value="NZ_KI669455.1"/>
</dbReference>
<dbReference type="STRING" id="1357400.HMPREF2086_01667"/>
<dbReference type="AlphaFoldDB" id="V8C624"/>
<keyword evidence="6" id="KW-0540">Nuclease</keyword>
<gene>
    <name evidence="12" type="ORF">HMPREF2086_01667</name>
</gene>
<dbReference type="Gene3D" id="3.30.420.10">
    <property type="entry name" value="Ribonuclease H-like superfamily/Ribonuclease H"/>
    <property type="match status" value="1"/>
</dbReference>
<dbReference type="GO" id="GO:0046872">
    <property type="term" value="F:metal ion binding"/>
    <property type="evidence" value="ECO:0007669"/>
    <property type="project" value="UniProtKB-KW"/>
</dbReference>
<comment type="subunit">
    <text evidence="4">Monomer.</text>
</comment>
<dbReference type="GO" id="GO:0043137">
    <property type="term" value="P:DNA replication, removal of RNA primer"/>
    <property type="evidence" value="ECO:0007669"/>
    <property type="project" value="TreeGrafter"/>
</dbReference>
<keyword evidence="9" id="KW-0378">Hydrolase</keyword>
<keyword evidence="7" id="KW-0479">Metal-binding</keyword>
<dbReference type="NCBIfam" id="NF001236">
    <property type="entry name" value="PRK00203.1"/>
    <property type="match status" value="1"/>
</dbReference>
<protein>
    <recommendedName>
        <fullName evidence="5">ribonuclease H</fullName>
        <ecNumber evidence="5">3.1.26.4</ecNumber>
    </recommendedName>
</protein>
<dbReference type="InterPro" id="IPR050092">
    <property type="entry name" value="RNase_H"/>
</dbReference>
<keyword evidence="13" id="KW-1185">Reference proteome</keyword>
<evidence type="ECO:0000256" key="10">
    <source>
        <dbReference type="ARBA" id="ARBA00022842"/>
    </source>
</evidence>
<evidence type="ECO:0000256" key="5">
    <source>
        <dbReference type="ARBA" id="ARBA00012180"/>
    </source>
</evidence>
<evidence type="ECO:0000256" key="2">
    <source>
        <dbReference type="ARBA" id="ARBA00001946"/>
    </source>
</evidence>
<comment type="caution">
    <text evidence="12">The sequence shown here is derived from an EMBL/GenBank/DDBJ whole genome shotgun (WGS) entry which is preliminary data.</text>
</comment>
<evidence type="ECO:0000256" key="6">
    <source>
        <dbReference type="ARBA" id="ARBA00022722"/>
    </source>
</evidence>
<name>V8C624_9HELI</name>
<keyword evidence="10" id="KW-0460">Magnesium</keyword>
<evidence type="ECO:0000256" key="9">
    <source>
        <dbReference type="ARBA" id="ARBA00022801"/>
    </source>
</evidence>
<dbReference type="InterPro" id="IPR036397">
    <property type="entry name" value="RNaseH_sf"/>
</dbReference>
<comment type="similarity">
    <text evidence="3">Belongs to the RNase H family.</text>
</comment>
<evidence type="ECO:0000256" key="8">
    <source>
        <dbReference type="ARBA" id="ARBA00022759"/>
    </source>
</evidence>
<dbReference type="PATRIC" id="fig|1357400.3.peg.2246"/>
<evidence type="ECO:0000313" key="12">
    <source>
        <dbReference type="EMBL" id="ETD22868.1"/>
    </source>
</evidence>
<dbReference type="EMBL" id="AZJI01000007">
    <property type="protein sequence ID" value="ETD22868.1"/>
    <property type="molecule type" value="Genomic_DNA"/>
</dbReference>
<proteinExistence type="inferred from homology"/>
<evidence type="ECO:0000256" key="7">
    <source>
        <dbReference type="ARBA" id="ARBA00022723"/>
    </source>
</evidence>
<feature type="domain" description="RNase H type-1" evidence="11">
    <location>
        <begin position="1"/>
        <end position="137"/>
    </location>
</feature>